<evidence type="ECO:0000259" key="5">
    <source>
        <dbReference type="PROSITE" id="PS50011"/>
    </source>
</evidence>
<evidence type="ECO:0000256" key="4">
    <source>
        <dbReference type="SAM" id="MobiDB-lite"/>
    </source>
</evidence>
<dbReference type="Gene3D" id="3.40.50.620">
    <property type="entry name" value="HUPs"/>
    <property type="match status" value="1"/>
</dbReference>
<comment type="caution">
    <text evidence="6">The sequence shown here is derived from an EMBL/GenBank/DDBJ whole genome shotgun (WGS) entry which is preliminary data.</text>
</comment>
<feature type="compositionally biased region" description="Polar residues" evidence="4">
    <location>
        <begin position="212"/>
        <end position="222"/>
    </location>
</feature>
<dbReference type="InterPro" id="IPR008271">
    <property type="entry name" value="Ser/Thr_kinase_AS"/>
</dbReference>
<keyword evidence="3" id="KW-0833">Ubl conjugation pathway</keyword>
<dbReference type="InterPro" id="IPR000719">
    <property type="entry name" value="Prot_kinase_dom"/>
</dbReference>
<reference evidence="6 7" key="1">
    <citation type="journal article" date="2023" name="Plants (Basel)">
        <title>Bridging the Gap: Combining Genomics and Transcriptomics Approaches to Understand Stylosanthes scabra, an Orphan Legume from the Brazilian Caatinga.</title>
        <authorList>
            <person name="Ferreira-Neto J.R.C."/>
            <person name="da Silva M.D."/>
            <person name="Binneck E."/>
            <person name="de Melo N.F."/>
            <person name="da Silva R.H."/>
            <person name="de Melo A.L.T.M."/>
            <person name="Pandolfi V."/>
            <person name="Bustamante F.O."/>
            <person name="Brasileiro-Vidal A.C."/>
            <person name="Benko-Iseppon A.M."/>
        </authorList>
    </citation>
    <scope>NUCLEOTIDE SEQUENCE [LARGE SCALE GENOMIC DNA]</scope>
    <source>
        <tissue evidence="6">Leaves</tissue>
    </source>
</reference>
<gene>
    <name evidence="6" type="ORF">PIB30_066147</name>
</gene>
<accession>A0ABU6SML0</accession>
<dbReference type="PANTHER" id="PTHR45647">
    <property type="entry name" value="OS02G0152300 PROTEIN"/>
    <property type="match status" value="1"/>
</dbReference>
<dbReference type="Gene3D" id="3.30.200.20">
    <property type="entry name" value="Phosphorylase Kinase, domain 1"/>
    <property type="match status" value="1"/>
</dbReference>
<dbReference type="Pfam" id="PF07714">
    <property type="entry name" value="PK_Tyr_Ser-Thr"/>
    <property type="match status" value="1"/>
</dbReference>
<feature type="domain" description="Protein kinase" evidence="5">
    <location>
        <begin position="355"/>
        <end position="618"/>
    </location>
</feature>
<dbReference type="PROSITE" id="PS50011">
    <property type="entry name" value="PROTEIN_KINASE_DOM"/>
    <property type="match status" value="1"/>
</dbReference>
<evidence type="ECO:0000313" key="7">
    <source>
        <dbReference type="Proteomes" id="UP001341840"/>
    </source>
</evidence>
<dbReference type="Proteomes" id="UP001341840">
    <property type="component" value="Unassembled WGS sequence"/>
</dbReference>
<dbReference type="SUPFAM" id="SSF52402">
    <property type="entry name" value="Adenine nucleotide alpha hydrolases-like"/>
    <property type="match status" value="1"/>
</dbReference>
<evidence type="ECO:0000256" key="3">
    <source>
        <dbReference type="ARBA" id="ARBA00022786"/>
    </source>
</evidence>
<dbReference type="PANTHER" id="PTHR45647:SF51">
    <property type="entry name" value="PROTEIN KINASE SUPERFAMILY PROTEIN"/>
    <property type="match status" value="1"/>
</dbReference>
<dbReference type="EMBL" id="JASCZI010061085">
    <property type="protein sequence ID" value="MED6137565.1"/>
    <property type="molecule type" value="Genomic_DNA"/>
</dbReference>
<evidence type="ECO:0000256" key="1">
    <source>
        <dbReference type="ARBA" id="ARBA00000900"/>
    </source>
</evidence>
<dbReference type="InterPro" id="IPR011009">
    <property type="entry name" value="Kinase-like_dom_sf"/>
</dbReference>
<dbReference type="Gene3D" id="1.10.510.10">
    <property type="entry name" value="Transferase(Phosphotransferase) domain 1"/>
    <property type="match status" value="1"/>
</dbReference>
<dbReference type="EC" id="2.3.2.27" evidence="2"/>
<dbReference type="SUPFAM" id="SSF56112">
    <property type="entry name" value="Protein kinase-like (PK-like)"/>
    <property type="match status" value="1"/>
</dbReference>
<dbReference type="PROSITE" id="PS00108">
    <property type="entry name" value="PROTEIN_KINASE_ST"/>
    <property type="match status" value="1"/>
</dbReference>
<dbReference type="InterPro" id="IPR051348">
    <property type="entry name" value="U-box_ubiquitin_ligases"/>
</dbReference>
<protein>
    <recommendedName>
        <fullName evidence="2">RING-type E3 ubiquitin transferase</fullName>
        <ecNumber evidence="2">2.3.2.27</ecNumber>
    </recommendedName>
</protein>
<organism evidence="6 7">
    <name type="scientific">Stylosanthes scabra</name>
    <dbReference type="NCBI Taxonomy" id="79078"/>
    <lineage>
        <taxon>Eukaryota</taxon>
        <taxon>Viridiplantae</taxon>
        <taxon>Streptophyta</taxon>
        <taxon>Embryophyta</taxon>
        <taxon>Tracheophyta</taxon>
        <taxon>Spermatophyta</taxon>
        <taxon>Magnoliopsida</taxon>
        <taxon>eudicotyledons</taxon>
        <taxon>Gunneridae</taxon>
        <taxon>Pentapetalae</taxon>
        <taxon>rosids</taxon>
        <taxon>fabids</taxon>
        <taxon>Fabales</taxon>
        <taxon>Fabaceae</taxon>
        <taxon>Papilionoideae</taxon>
        <taxon>50 kb inversion clade</taxon>
        <taxon>dalbergioids sensu lato</taxon>
        <taxon>Dalbergieae</taxon>
        <taxon>Pterocarpus clade</taxon>
        <taxon>Stylosanthes</taxon>
    </lineage>
</organism>
<dbReference type="InterPro" id="IPR006016">
    <property type="entry name" value="UspA"/>
</dbReference>
<evidence type="ECO:0000313" key="6">
    <source>
        <dbReference type="EMBL" id="MED6137565.1"/>
    </source>
</evidence>
<sequence>MVDLRRSESVKPNNNGAPTTVIAVNSSRKSHYAVQWTVEHILRKNSSCILVHVQTNRLYHQDSVAPGEGRPPTEEELQRFFLPFRGFCARKGIVARELVLQGAHVTTALTQYVNENYISSIIVGASQWNSIMRKLKNTDVPSSLAKSLPDFCTLYVISKGKVQTIHPAGQGQNSKFRKAATIKEAMPDYSLDNSPEDINSLIKEGTILMTPRTVSPREQSPRISVGGSSSQTDSDTDEFTDMSQITKKKMEELMRLKLELKKTTEQYGLVCKQVDSANKVVEYEKVKLVRQKTVSATASAEKTQRMEKEAEAQKRNEALLRSKQEKEEATTSFHKNMAPYRRYHIKEIEIATNYFDLDLKIGEGGYGPVFKGVIDNTDVAIKAVRPDISYGERQFNQEVQVLSTIRHPHMVLLVGACPEFGCLVYEYMDYGSLEDRLFRKGNTPPIPWRIRFRIASEIATALLYLHQLKPEPLVHRDLKPANILLDRNFFSKIGDVGLARLVPPSVADKTTQYRLTKAAGTFCYIDPEYQQTGLLGVKSDIYSFGVMLLQILTAKPPMGLAHLVDSAIEGGNFEEVLDPSLNDWPVEDALSCAKLALKCCEMRKRDRPNLATVILPELNRLRDLR</sequence>
<name>A0ABU6SML0_9FABA</name>
<feature type="region of interest" description="Disordered" evidence="4">
    <location>
        <begin position="212"/>
        <end position="238"/>
    </location>
</feature>
<dbReference type="Pfam" id="PF00582">
    <property type="entry name" value="Usp"/>
    <property type="match status" value="1"/>
</dbReference>
<evidence type="ECO:0000256" key="2">
    <source>
        <dbReference type="ARBA" id="ARBA00012483"/>
    </source>
</evidence>
<proteinExistence type="predicted"/>
<dbReference type="InterPro" id="IPR001245">
    <property type="entry name" value="Ser-Thr/Tyr_kinase_cat_dom"/>
</dbReference>
<comment type="catalytic activity">
    <reaction evidence="1">
        <text>S-ubiquitinyl-[E2 ubiquitin-conjugating enzyme]-L-cysteine + [acceptor protein]-L-lysine = [E2 ubiquitin-conjugating enzyme]-L-cysteine + N(6)-ubiquitinyl-[acceptor protein]-L-lysine.</text>
        <dbReference type="EC" id="2.3.2.27"/>
    </reaction>
</comment>
<keyword evidence="7" id="KW-1185">Reference proteome</keyword>
<dbReference type="SMART" id="SM00220">
    <property type="entry name" value="S_TKc"/>
    <property type="match status" value="1"/>
</dbReference>
<dbReference type="InterPro" id="IPR014729">
    <property type="entry name" value="Rossmann-like_a/b/a_fold"/>
</dbReference>